<dbReference type="AlphaFoldDB" id="A0A2D2LSH6"/>
<keyword evidence="5" id="KW-0804">Transcription</keyword>
<evidence type="ECO:0000256" key="4">
    <source>
        <dbReference type="ARBA" id="ARBA00023125"/>
    </source>
</evidence>
<dbReference type="GO" id="GO:0003677">
    <property type="term" value="F:DNA binding"/>
    <property type="evidence" value="ECO:0007669"/>
    <property type="project" value="UniProtKB-KW"/>
</dbReference>
<dbReference type="InterPro" id="IPR055166">
    <property type="entry name" value="Transc_reg_Sar_Rot_HTH"/>
</dbReference>
<comment type="subcellular location">
    <subcellularLocation>
        <location evidence="1">Cytoplasm</location>
    </subcellularLocation>
</comment>
<dbReference type="GO" id="GO:0006950">
    <property type="term" value="P:response to stress"/>
    <property type="evidence" value="ECO:0007669"/>
    <property type="project" value="TreeGrafter"/>
</dbReference>
<dbReference type="GO" id="GO:0005737">
    <property type="term" value="C:cytoplasm"/>
    <property type="evidence" value="ECO:0007669"/>
    <property type="project" value="UniProtKB-SubCell"/>
</dbReference>
<dbReference type="SUPFAM" id="SSF46785">
    <property type="entry name" value="Winged helix' DNA-binding domain"/>
    <property type="match status" value="1"/>
</dbReference>
<dbReference type="PANTHER" id="PTHR33164:SF5">
    <property type="entry name" value="ORGANIC HYDROPEROXIDE RESISTANCE TRANSCRIPTIONAL REGULATOR"/>
    <property type="match status" value="1"/>
</dbReference>
<evidence type="ECO:0000256" key="2">
    <source>
        <dbReference type="ARBA" id="ARBA00022490"/>
    </source>
</evidence>
<dbReference type="Gene3D" id="1.10.10.10">
    <property type="entry name" value="Winged helix-like DNA-binding domain superfamily/Winged helix DNA-binding domain"/>
    <property type="match status" value="1"/>
</dbReference>
<dbReference type="GO" id="GO:0003700">
    <property type="term" value="F:DNA-binding transcription factor activity"/>
    <property type="evidence" value="ECO:0007669"/>
    <property type="project" value="InterPro"/>
</dbReference>
<dbReference type="InterPro" id="IPR000835">
    <property type="entry name" value="HTH_MarR-typ"/>
</dbReference>
<dbReference type="PROSITE" id="PS50995">
    <property type="entry name" value="HTH_MARR_2"/>
    <property type="match status" value="1"/>
</dbReference>
<organism evidence="7 8">
    <name type="scientific">Faucicola osloensis</name>
    <name type="common">Moraxella osloensis</name>
    <dbReference type="NCBI Taxonomy" id="34062"/>
    <lineage>
        <taxon>Bacteria</taxon>
        <taxon>Pseudomonadati</taxon>
        <taxon>Pseudomonadota</taxon>
        <taxon>Gammaproteobacteria</taxon>
        <taxon>Moraxellales</taxon>
        <taxon>Moraxellaceae</taxon>
        <taxon>Faucicola</taxon>
    </lineage>
</organism>
<keyword evidence="3" id="KW-0805">Transcription regulation</keyword>
<evidence type="ECO:0000313" key="7">
    <source>
        <dbReference type="EMBL" id="ATR77976.1"/>
    </source>
</evidence>
<sequence>MSLDALKLSNQLCFPIYSLSKSITNHYRPLLKALDLTYPQYLVMLVLWEKSPQTVGTLGDFLDLDTGTLTPLLKRLESKGFVHRERATQDERVVQISLTAKGDALKIQAATIPSAMLAAMQLDDEAIELLQQVAQKLCPTHTEMCPHNLSPKNH</sequence>
<gene>
    <name evidence="7" type="ORF">NP7_00980</name>
</gene>
<dbReference type="Proteomes" id="UP000229340">
    <property type="component" value="Chromosome"/>
</dbReference>
<proteinExistence type="predicted"/>
<evidence type="ECO:0000313" key="8">
    <source>
        <dbReference type="Proteomes" id="UP000229340"/>
    </source>
</evidence>
<keyword evidence="4" id="KW-0238">DNA-binding</keyword>
<reference evidence="8" key="1">
    <citation type="submission" date="2017-11" db="EMBL/GenBank/DDBJ databases">
        <title>Complete genome sequence of Moraxella osloensis NP7 isolated from human skin.</title>
        <authorList>
            <person name="Lee K."/>
            <person name="Lim J.Y."/>
            <person name="Hwang I."/>
        </authorList>
    </citation>
    <scope>NUCLEOTIDE SEQUENCE [LARGE SCALE GENOMIC DNA]</scope>
    <source>
        <strain evidence="8">NP7</strain>
    </source>
</reference>
<dbReference type="PANTHER" id="PTHR33164">
    <property type="entry name" value="TRANSCRIPTIONAL REGULATOR, MARR FAMILY"/>
    <property type="match status" value="1"/>
</dbReference>
<evidence type="ECO:0000256" key="1">
    <source>
        <dbReference type="ARBA" id="ARBA00004496"/>
    </source>
</evidence>
<dbReference type="PRINTS" id="PR00598">
    <property type="entry name" value="HTHMARR"/>
</dbReference>
<dbReference type="Pfam" id="PF22381">
    <property type="entry name" value="Staph_reg_Sar_Rot"/>
    <property type="match status" value="1"/>
</dbReference>
<accession>A0A2D2LSH6</accession>
<evidence type="ECO:0000256" key="3">
    <source>
        <dbReference type="ARBA" id="ARBA00023015"/>
    </source>
</evidence>
<evidence type="ECO:0000256" key="5">
    <source>
        <dbReference type="ARBA" id="ARBA00023163"/>
    </source>
</evidence>
<name>A0A2D2LSH6_FAUOS</name>
<dbReference type="InterPro" id="IPR039422">
    <property type="entry name" value="MarR/SlyA-like"/>
</dbReference>
<feature type="domain" description="HTH marR-type" evidence="6">
    <location>
        <begin position="9"/>
        <end position="139"/>
    </location>
</feature>
<keyword evidence="2" id="KW-0963">Cytoplasm</keyword>
<dbReference type="InterPro" id="IPR036390">
    <property type="entry name" value="WH_DNA-bd_sf"/>
</dbReference>
<dbReference type="SMART" id="SM00347">
    <property type="entry name" value="HTH_MARR"/>
    <property type="match status" value="1"/>
</dbReference>
<dbReference type="RefSeq" id="WP_100269350.1">
    <property type="nucleotide sequence ID" value="NZ_CP024443.1"/>
</dbReference>
<dbReference type="FunFam" id="1.10.10.10:FF:000163">
    <property type="entry name" value="MarR family transcriptional regulator"/>
    <property type="match status" value="1"/>
</dbReference>
<dbReference type="STRING" id="34062.AXE82_06320"/>
<protein>
    <submittedName>
        <fullName evidence="7">MarR family transcriptional regulator</fullName>
    </submittedName>
</protein>
<evidence type="ECO:0000259" key="6">
    <source>
        <dbReference type="PROSITE" id="PS50995"/>
    </source>
</evidence>
<dbReference type="InterPro" id="IPR036388">
    <property type="entry name" value="WH-like_DNA-bd_sf"/>
</dbReference>
<dbReference type="EMBL" id="CP024443">
    <property type="protein sequence ID" value="ATR77976.1"/>
    <property type="molecule type" value="Genomic_DNA"/>
</dbReference>